<comment type="caution">
    <text evidence="4">The sequence shown here is derived from an EMBL/GenBank/DDBJ whole genome shotgun (WGS) entry which is preliminary data.</text>
</comment>
<keyword evidence="2" id="KW-0472">Membrane</keyword>
<evidence type="ECO:0000313" key="4">
    <source>
        <dbReference type="EMBL" id="MFC5828158.1"/>
    </source>
</evidence>
<name>A0ABW1CT87_9ACTN</name>
<keyword evidence="5" id="KW-1185">Reference proteome</keyword>
<proteinExistence type="predicted"/>
<evidence type="ECO:0000259" key="3">
    <source>
        <dbReference type="Pfam" id="PF16158"/>
    </source>
</evidence>
<dbReference type="InterPro" id="IPR032350">
    <property type="entry name" value="Nbr1_FW"/>
</dbReference>
<evidence type="ECO:0000256" key="2">
    <source>
        <dbReference type="SAM" id="Phobius"/>
    </source>
</evidence>
<evidence type="ECO:0000313" key="5">
    <source>
        <dbReference type="Proteomes" id="UP001596058"/>
    </source>
</evidence>
<dbReference type="PANTHER" id="PTHR20930:SF0">
    <property type="entry name" value="PROTEIN ILRUN"/>
    <property type="match status" value="1"/>
</dbReference>
<dbReference type="Pfam" id="PF16158">
    <property type="entry name" value="N_BRCA1_IG"/>
    <property type="match status" value="1"/>
</dbReference>
<dbReference type="Proteomes" id="UP001596058">
    <property type="component" value="Unassembled WGS sequence"/>
</dbReference>
<reference evidence="5" key="1">
    <citation type="journal article" date="2019" name="Int. J. Syst. Evol. Microbiol.">
        <title>The Global Catalogue of Microorganisms (GCM) 10K type strain sequencing project: providing services to taxonomists for standard genome sequencing and annotation.</title>
        <authorList>
            <consortium name="The Broad Institute Genomics Platform"/>
            <consortium name="The Broad Institute Genome Sequencing Center for Infectious Disease"/>
            <person name="Wu L."/>
            <person name="Ma J."/>
        </authorList>
    </citation>
    <scope>NUCLEOTIDE SEQUENCE [LARGE SCALE GENOMIC DNA]</scope>
    <source>
        <strain evidence="5">CCUG 53903</strain>
    </source>
</reference>
<keyword evidence="2" id="KW-0812">Transmembrane</keyword>
<dbReference type="InterPro" id="IPR013783">
    <property type="entry name" value="Ig-like_fold"/>
</dbReference>
<sequence>MAESPETQDDGTGARRGRKPIRPDPESGPVALFAHRLWELKEQAGDPSFADMASRLGAAASKSSLAAAARGSALPSWETTWEFVRVLAVERLGRDPEEVRVEWRAYWEQAGNIAPAAGSATYAQNEAGNTAYAQDAAGNAALVQGAAGNAAHAEDAAGNAAHAGDATGHAAHVKDADGNAAHVKDATGHAAHAKDATGHAAHAESQAGNAAYAKNGASIPLADDRPSSRRRRLAVLTALTGVVGVGAILLGWVLPFLTGDAKTTPTPTPTAVSHDDSVFERDVTYPDGTVVKGGTSFDKTWRIRNAGNVPWQGRYLTRMNDTPCKAPKRVGIGPVLPGESVDITVRVRAAESPGRCKIFWKMTDEDGSPLLASKKPIFLDITVA</sequence>
<dbReference type="CDD" id="cd14947">
    <property type="entry name" value="NBR1_like"/>
    <property type="match status" value="1"/>
</dbReference>
<dbReference type="Gene3D" id="2.60.40.10">
    <property type="entry name" value="Immunoglobulins"/>
    <property type="match status" value="1"/>
</dbReference>
<dbReference type="RefSeq" id="WP_379517661.1">
    <property type="nucleotide sequence ID" value="NZ_JBHSPA010000035.1"/>
</dbReference>
<keyword evidence="2" id="KW-1133">Transmembrane helix</keyword>
<feature type="region of interest" description="Disordered" evidence="1">
    <location>
        <begin position="1"/>
        <end position="28"/>
    </location>
</feature>
<feature type="domain" description="Nbr1 FW" evidence="3">
    <location>
        <begin position="284"/>
        <end position="383"/>
    </location>
</feature>
<feature type="transmembrane region" description="Helical" evidence="2">
    <location>
        <begin position="233"/>
        <end position="254"/>
    </location>
</feature>
<evidence type="ECO:0000256" key="1">
    <source>
        <dbReference type="SAM" id="MobiDB-lite"/>
    </source>
</evidence>
<dbReference type="PANTHER" id="PTHR20930">
    <property type="entry name" value="OVARIAN CARCINOMA ANTIGEN CA125-RELATED"/>
    <property type="match status" value="1"/>
</dbReference>
<dbReference type="EMBL" id="JBHSPA010000035">
    <property type="protein sequence ID" value="MFC5828158.1"/>
    <property type="molecule type" value="Genomic_DNA"/>
</dbReference>
<protein>
    <submittedName>
        <fullName evidence="4">NBR1-Ig-like domain-containing protein</fullName>
    </submittedName>
</protein>
<gene>
    <name evidence="4" type="ORF">ACFPZ3_30195</name>
</gene>
<organism evidence="4 5">
    <name type="scientific">Nonomuraea insulae</name>
    <dbReference type="NCBI Taxonomy" id="1616787"/>
    <lineage>
        <taxon>Bacteria</taxon>
        <taxon>Bacillati</taxon>
        <taxon>Actinomycetota</taxon>
        <taxon>Actinomycetes</taxon>
        <taxon>Streptosporangiales</taxon>
        <taxon>Streptosporangiaceae</taxon>
        <taxon>Nonomuraea</taxon>
    </lineage>
</organism>
<accession>A0ABW1CT87</accession>